<evidence type="ECO:0000259" key="3">
    <source>
        <dbReference type="Pfam" id="PF25852"/>
    </source>
</evidence>
<reference evidence="4" key="1">
    <citation type="submission" date="2020-10" db="EMBL/GenBank/DDBJ databases">
        <authorList>
            <person name="Gilroy R."/>
        </authorList>
    </citation>
    <scope>NUCLEOTIDE SEQUENCE</scope>
    <source>
        <strain evidence="4">17073</strain>
    </source>
</reference>
<keyword evidence="1" id="KW-0732">Signal</keyword>
<evidence type="ECO:0000313" key="4">
    <source>
        <dbReference type="EMBL" id="HIU39284.1"/>
    </source>
</evidence>
<name>A0A9D1IP17_9BACT</name>
<gene>
    <name evidence="4" type="ORF">IAD18_06425</name>
</gene>
<comment type="caution">
    <text evidence="4">The sequence shown here is derived from an EMBL/GenBank/DDBJ whole genome shotgun (WGS) entry which is preliminary data.</text>
</comment>
<evidence type="ECO:0000259" key="2">
    <source>
        <dbReference type="Pfam" id="PF19755"/>
    </source>
</evidence>
<dbReference type="Pfam" id="PF19755">
    <property type="entry name" value="DUF6242"/>
    <property type="match status" value="1"/>
</dbReference>
<dbReference type="InterPro" id="IPR058667">
    <property type="entry name" value="DUF6242_C"/>
</dbReference>
<sequence length="507" mass="56526">MKRLIPVYAVLTTFALLIAASCASSENGSGDEPVIPSANTLVASFYLQKDDSVMAMLDSVKFTVDVDKQLIYNADSLPKGTKINRLLANITLASLTSVGEITINGAETMNDTTYTYTNSTTDSIDFTGKVYLTVRAADEISIKRYEIRVNVHQIESDSLYWNQLARRDLPAYSMELLNQKTVMQGDKLFCLIEEESRYTISSTTTPEIYNSWNKQSADFGFKPDISSFCATSDALYILDAEGALYRSSDGTSWEATGKKYKSLIAGYGDRLLALSFENGTYFHETYTPNGVLDKKQIDNAFPIKGFSQPCTYSSEWSMTTQLFIIGGTRQDGVATGDLWGYDGTNWEKLSNKSVPPMTGITLFPYYSYRQINYNYVQFPVLLAIGGKKADGTLTNDVYISFDNGVNWKIGDDLIQLPDYIPESFGAQAFVVNSTLTRSANSGWEQYAPKPLPVWWAIDYGVSTRASQAITSWECPYIYMFGGYSSQGTLFNNIWKGVINRLTFKPLI</sequence>
<dbReference type="AlphaFoldDB" id="A0A9D1IP17"/>
<feature type="domain" description="DUF6242" evidence="2">
    <location>
        <begin position="49"/>
        <end position="149"/>
    </location>
</feature>
<evidence type="ECO:0000256" key="1">
    <source>
        <dbReference type="SAM" id="SignalP"/>
    </source>
</evidence>
<feature type="domain" description="DUF6242" evidence="3">
    <location>
        <begin position="156"/>
        <end position="505"/>
    </location>
</feature>
<feature type="signal peptide" evidence="1">
    <location>
        <begin position="1"/>
        <end position="19"/>
    </location>
</feature>
<organism evidence="4 5">
    <name type="scientific">Candidatus Limisoma intestinavium</name>
    <dbReference type="NCBI Taxonomy" id="2840856"/>
    <lineage>
        <taxon>Bacteria</taxon>
        <taxon>Pseudomonadati</taxon>
        <taxon>Bacteroidota</taxon>
        <taxon>Bacteroidia</taxon>
        <taxon>Bacteroidales</taxon>
        <taxon>Candidatus Limisoma</taxon>
    </lineage>
</organism>
<proteinExistence type="predicted"/>
<protein>
    <submittedName>
        <fullName evidence="4">Uncharacterized protein</fullName>
    </submittedName>
</protein>
<dbReference type="Proteomes" id="UP000824076">
    <property type="component" value="Unassembled WGS sequence"/>
</dbReference>
<accession>A0A9D1IP17</accession>
<dbReference type="EMBL" id="DVMS01000181">
    <property type="protein sequence ID" value="HIU39284.1"/>
    <property type="molecule type" value="Genomic_DNA"/>
</dbReference>
<dbReference type="PROSITE" id="PS51257">
    <property type="entry name" value="PROKAR_LIPOPROTEIN"/>
    <property type="match status" value="1"/>
</dbReference>
<dbReference type="Pfam" id="PF25852">
    <property type="entry name" value="DUF6242_C"/>
    <property type="match status" value="1"/>
</dbReference>
<reference evidence="4" key="2">
    <citation type="journal article" date="2021" name="PeerJ">
        <title>Extensive microbial diversity within the chicken gut microbiome revealed by metagenomics and culture.</title>
        <authorList>
            <person name="Gilroy R."/>
            <person name="Ravi A."/>
            <person name="Getino M."/>
            <person name="Pursley I."/>
            <person name="Horton D.L."/>
            <person name="Alikhan N.F."/>
            <person name="Baker D."/>
            <person name="Gharbi K."/>
            <person name="Hall N."/>
            <person name="Watson M."/>
            <person name="Adriaenssens E.M."/>
            <person name="Foster-Nyarko E."/>
            <person name="Jarju S."/>
            <person name="Secka A."/>
            <person name="Antonio M."/>
            <person name="Oren A."/>
            <person name="Chaudhuri R.R."/>
            <person name="La Ragione R."/>
            <person name="Hildebrand F."/>
            <person name="Pallen M.J."/>
        </authorList>
    </citation>
    <scope>NUCLEOTIDE SEQUENCE</scope>
    <source>
        <strain evidence="4">17073</strain>
    </source>
</reference>
<evidence type="ECO:0000313" key="5">
    <source>
        <dbReference type="Proteomes" id="UP000824076"/>
    </source>
</evidence>
<dbReference type="InterPro" id="IPR046209">
    <property type="entry name" value="DUF6242_N"/>
</dbReference>
<feature type="chain" id="PRO_5039006656" evidence="1">
    <location>
        <begin position="20"/>
        <end position="507"/>
    </location>
</feature>